<dbReference type="Ensembl" id="ENSCVAT00000017562.1">
    <property type="protein sequence ID" value="ENSCVAP00000010767.1"/>
    <property type="gene ID" value="ENSCVAG00000012949.1"/>
</dbReference>
<evidence type="ECO:0000259" key="3">
    <source>
        <dbReference type="PROSITE" id="PS50158"/>
    </source>
</evidence>
<dbReference type="InterPro" id="IPR048270">
    <property type="entry name" value="PNMA_C"/>
</dbReference>
<name>A0A3Q2CXY4_CYPVA</name>
<dbReference type="PANTHER" id="PTHR23095:SF51">
    <property type="entry name" value="PARANEOPLASTIC ANTIGEN MA1 HOMOLOG-RELATED"/>
    <property type="match status" value="1"/>
</dbReference>
<keyword evidence="1" id="KW-0479">Metal-binding</keyword>
<dbReference type="GeneTree" id="ENSGT01030000234522"/>
<keyword evidence="1" id="KW-0863">Zinc-finger</keyword>
<dbReference type="OMA" id="GPWENEA"/>
<evidence type="ECO:0000313" key="4">
    <source>
        <dbReference type="Ensembl" id="ENSCVAP00000010767.1"/>
    </source>
</evidence>
<dbReference type="Pfam" id="PF20846">
    <property type="entry name" value="PNMA_N"/>
    <property type="match status" value="1"/>
</dbReference>
<dbReference type="PANTHER" id="PTHR23095">
    <property type="entry name" value="PARANEOPLASTIC ANTIGEN"/>
    <property type="match status" value="1"/>
</dbReference>
<dbReference type="Pfam" id="PF14893">
    <property type="entry name" value="PNMA"/>
    <property type="match status" value="1"/>
</dbReference>
<organism evidence="4 5">
    <name type="scientific">Cyprinodon variegatus</name>
    <name type="common">Sheepshead minnow</name>
    <dbReference type="NCBI Taxonomy" id="28743"/>
    <lineage>
        <taxon>Eukaryota</taxon>
        <taxon>Metazoa</taxon>
        <taxon>Chordata</taxon>
        <taxon>Craniata</taxon>
        <taxon>Vertebrata</taxon>
        <taxon>Euteleostomi</taxon>
        <taxon>Actinopterygii</taxon>
        <taxon>Neopterygii</taxon>
        <taxon>Teleostei</taxon>
        <taxon>Neoteleostei</taxon>
        <taxon>Acanthomorphata</taxon>
        <taxon>Ovalentaria</taxon>
        <taxon>Atherinomorphae</taxon>
        <taxon>Cyprinodontiformes</taxon>
        <taxon>Cyprinodontidae</taxon>
        <taxon>Cyprinodon</taxon>
    </lineage>
</organism>
<dbReference type="InterPro" id="IPR048271">
    <property type="entry name" value="PNMA_N"/>
</dbReference>
<evidence type="ECO:0000256" key="2">
    <source>
        <dbReference type="SAM" id="Coils"/>
    </source>
</evidence>
<keyword evidence="1" id="KW-0862">Zinc</keyword>
<protein>
    <submittedName>
        <fullName evidence="4">Paraneoplastic antigen Ma3 homolog</fullName>
    </submittedName>
</protein>
<sequence>MEKTELVSELKRWCRGEGLEETHSLMTIVPEDVEISEVEETLGNIKSLGRVRVRGRNFSTRLNRRMVLCECKEIVNEASVPPEVVTIDGGEAWPVIIIGKAQAAAEEFNNKLKGLLQAEGKTMEDLKTLFPGTPPPTTSTESIFQVVGELLDKTSRPADGGSYIRLRIFSGTLPTPPGEETFDHWLEQAWLMVEETECSDREKRRRLIGSLKGSALEIVKAVRHANPEASAKECLEALEIAFGNAESGDDLYFSFRLMQQQKGEKLSDFLRRLERSLTKVVQRGGLSASCMDRARLEQLLRGAIASDLMLIQLRLRERKTTPPNFLQLLTEIRAEEEYETSRMKLSATPINTPPAPENRQNAELAALKKQLKRLQQKTSNKMSDQDKKSDENFCYRCGESGHFVTKCRNPENHTKVTKDQKQSAGSTTSEVNCGVKKNAVTSSEQAGMCFMQNSSSPH</sequence>
<evidence type="ECO:0000313" key="5">
    <source>
        <dbReference type="Proteomes" id="UP000265020"/>
    </source>
</evidence>
<dbReference type="PROSITE" id="PS50158">
    <property type="entry name" value="ZF_CCHC"/>
    <property type="match status" value="1"/>
</dbReference>
<dbReference type="GO" id="GO:0008270">
    <property type="term" value="F:zinc ion binding"/>
    <property type="evidence" value="ECO:0007669"/>
    <property type="project" value="UniProtKB-KW"/>
</dbReference>
<keyword evidence="5" id="KW-1185">Reference proteome</keyword>
<feature type="domain" description="CCHC-type" evidence="3">
    <location>
        <begin position="394"/>
        <end position="409"/>
    </location>
</feature>
<dbReference type="InterPro" id="IPR036875">
    <property type="entry name" value="Znf_CCHC_sf"/>
</dbReference>
<feature type="coiled-coil region" evidence="2">
    <location>
        <begin position="357"/>
        <end position="384"/>
    </location>
</feature>
<dbReference type="Proteomes" id="UP000265020">
    <property type="component" value="Unassembled WGS sequence"/>
</dbReference>
<dbReference type="STRING" id="28743.ENSCVAP00000010767"/>
<dbReference type="AlphaFoldDB" id="A0A3Q2CXY4"/>
<proteinExistence type="predicted"/>
<dbReference type="SMART" id="SM00343">
    <property type="entry name" value="ZnF_C2HC"/>
    <property type="match status" value="1"/>
</dbReference>
<accession>A0A3Q2CXY4</accession>
<dbReference type="GO" id="GO:0003676">
    <property type="term" value="F:nucleic acid binding"/>
    <property type="evidence" value="ECO:0007669"/>
    <property type="project" value="InterPro"/>
</dbReference>
<dbReference type="SUPFAM" id="SSF57756">
    <property type="entry name" value="Retrovirus zinc finger-like domains"/>
    <property type="match status" value="1"/>
</dbReference>
<dbReference type="InterPro" id="IPR026523">
    <property type="entry name" value="PNMA"/>
</dbReference>
<reference evidence="4" key="2">
    <citation type="submission" date="2025-09" db="UniProtKB">
        <authorList>
            <consortium name="Ensembl"/>
        </authorList>
    </citation>
    <scope>IDENTIFICATION</scope>
</reference>
<dbReference type="Gene3D" id="4.10.60.10">
    <property type="entry name" value="Zinc finger, CCHC-type"/>
    <property type="match status" value="1"/>
</dbReference>
<evidence type="ECO:0000256" key="1">
    <source>
        <dbReference type="PROSITE-ProRule" id="PRU00047"/>
    </source>
</evidence>
<keyword evidence="2" id="KW-0175">Coiled coil</keyword>
<reference evidence="4" key="1">
    <citation type="submission" date="2025-08" db="UniProtKB">
        <authorList>
            <consortium name="Ensembl"/>
        </authorList>
    </citation>
    <scope>IDENTIFICATION</scope>
</reference>
<dbReference type="InterPro" id="IPR001878">
    <property type="entry name" value="Znf_CCHC"/>
</dbReference>